<keyword evidence="1" id="KW-0813">Transport</keyword>
<evidence type="ECO:0000259" key="4">
    <source>
        <dbReference type="PROSITE" id="PS50893"/>
    </source>
</evidence>
<name>A0A0C1TK38_9BACT</name>
<dbReference type="SMART" id="SM00382">
    <property type="entry name" value="AAA"/>
    <property type="match status" value="1"/>
</dbReference>
<evidence type="ECO:0000256" key="2">
    <source>
        <dbReference type="ARBA" id="ARBA00022741"/>
    </source>
</evidence>
<dbReference type="InterPro" id="IPR025302">
    <property type="entry name" value="DrrA1/2-like_C"/>
</dbReference>
<comment type="caution">
    <text evidence="5">The sequence shown here is derived from an EMBL/GenBank/DDBJ whole genome shotgun (WGS) entry which is preliminary data.</text>
</comment>
<dbReference type="InterPro" id="IPR027417">
    <property type="entry name" value="P-loop_NTPase"/>
</dbReference>
<organism evidence="5 6">
    <name type="scientific">Geobacter soli</name>
    <dbReference type="NCBI Taxonomy" id="1510391"/>
    <lineage>
        <taxon>Bacteria</taxon>
        <taxon>Pseudomonadati</taxon>
        <taxon>Thermodesulfobacteriota</taxon>
        <taxon>Desulfuromonadia</taxon>
        <taxon>Geobacterales</taxon>
        <taxon>Geobacteraceae</taxon>
        <taxon>Geobacter</taxon>
    </lineage>
</organism>
<evidence type="ECO:0000256" key="1">
    <source>
        <dbReference type="ARBA" id="ARBA00022448"/>
    </source>
</evidence>
<proteinExistence type="predicted"/>
<dbReference type="Proteomes" id="UP000031433">
    <property type="component" value="Unassembled WGS sequence"/>
</dbReference>
<dbReference type="AlphaFoldDB" id="A0A0C1TK38"/>
<dbReference type="PROSITE" id="PS50893">
    <property type="entry name" value="ABC_TRANSPORTER_2"/>
    <property type="match status" value="1"/>
</dbReference>
<dbReference type="GO" id="GO:0016887">
    <property type="term" value="F:ATP hydrolysis activity"/>
    <property type="evidence" value="ECO:0007669"/>
    <property type="project" value="InterPro"/>
</dbReference>
<keyword evidence="3 5" id="KW-0067">ATP-binding</keyword>
<protein>
    <submittedName>
        <fullName evidence="5">Multidrug ABC transporter ATP-binding protein</fullName>
    </submittedName>
</protein>
<keyword evidence="2" id="KW-0547">Nucleotide-binding</keyword>
<sequence>MDNSDALAIKTDALTRTFGETTAVDGLSLEIKKGELFGLVGPDGAGKTTTMRLLTAIMEPTSGNAWVAGHSILKEGERIKERIGYMSQRFGLYEDLTVMENIVFYADLYDVPQKERPARIERLLGFSNLTPFKGRLAGKLSGGMKQKLGLACALIHTPEVLFLDEPTNGVDPVSRRDFWRILYDLLKDGITIFVSTAYLDEAERCTRVGLMHRGSILVDDVPARIKGSLGIPMVELWTAGARQAEEIVRGVDGVRSVSIYGDRLHVALERSEVAGRVLGKLKGEGIEVREQRAILPSLEDVFIAMVEGK</sequence>
<dbReference type="EMBL" id="JXBL01000001">
    <property type="protein sequence ID" value="KIE41184.1"/>
    <property type="molecule type" value="Genomic_DNA"/>
</dbReference>
<feature type="domain" description="ABC transporter" evidence="4">
    <location>
        <begin position="9"/>
        <end position="238"/>
    </location>
</feature>
<dbReference type="SUPFAM" id="SSF52540">
    <property type="entry name" value="P-loop containing nucleoside triphosphate hydrolases"/>
    <property type="match status" value="1"/>
</dbReference>
<dbReference type="InterPro" id="IPR017871">
    <property type="entry name" value="ABC_transporter-like_CS"/>
</dbReference>
<keyword evidence="6" id="KW-1185">Reference proteome</keyword>
<evidence type="ECO:0000313" key="5">
    <source>
        <dbReference type="EMBL" id="KIE41184.1"/>
    </source>
</evidence>
<evidence type="ECO:0000256" key="3">
    <source>
        <dbReference type="ARBA" id="ARBA00022840"/>
    </source>
</evidence>
<dbReference type="InterPro" id="IPR003593">
    <property type="entry name" value="AAA+_ATPase"/>
</dbReference>
<dbReference type="CDD" id="cd03230">
    <property type="entry name" value="ABC_DR_subfamily_A"/>
    <property type="match status" value="1"/>
</dbReference>
<dbReference type="PANTHER" id="PTHR43038:SF3">
    <property type="entry name" value="ABC TRANSPORTER G FAMILY MEMBER 20 ISOFORM X1"/>
    <property type="match status" value="1"/>
</dbReference>
<dbReference type="GO" id="GO:0005524">
    <property type="term" value="F:ATP binding"/>
    <property type="evidence" value="ECO:0007669"/>
    <property type="project" value="UniProtKB-KW"/>
</dbReference>
<dbReference type="Pfam" id="PF00005">
    <property type="entry name" value="ABC_tran"/>
    <property type="match status" value="1"/>
</dbReference>
<evidence type="ECO:0000313" key="6">
    <source>
        <dbReference type="Proteomes" id="UP000031433"/>
    </source>
</evidence>
<accession>A0A0C1TK38</accession>
<dbReference type="PANTHER" id="PTHR43038">
    <property type="entry name" value="ATP-BINDING CASSETTE, SUB-FAMILY H, MEMBER 1"/>
    <property type="match status" value="1"/>
</dbReference>
<dbReference type="InterPro" id="IPR003439">
    <property type="entry name" value="ABC_transporter-like_ATP-bd"/>
</dbReference>
<gene>
    <name evidence="5" type="ORF">SE37_00325</name>
</gene>
<dbReference type="RefSeq" id="WP_039642710.1">
    <property type="nucleotide sequence ID" value="NZ_JXBL01000001.1"/>
</dbReference>
<dbReference type="Gene3D" id="3.40.50.300">
    <property type="entry name" value="P-loop containing nucleotide triphosphate hydrolases"/>
    <property type="match status" value="1"/>
</dbReference>
<reference evidence="5 6" key="1">
    <citation type="submission" date="2015-01" db="EMBL/GenBank/DDBJ databases">
        <title>Genome sequence of the anaerobic bacterium Geobacter soli GSS01, a dissimilatory Fe(III) reducer from soil.</title>
        <authorList>
            <person name="Yang G."/>
            <person name="Zhou S."/>
        </authorList>
    </citation>
    <scope>NUCLEOTIDE SEQUENCE [LARGE SCALE GENOMIC DNA]</scope>
    <source>
        <strain evidence="5 6">GSS01</strain>
    </source>
</reference>
<dbReference type="PROSITE" id="PS00211">
    <property type="entry name" value="ABC_TRANSPORTER_1"/>
    <property type="match status" value="1"/>
</dbReference>
<dbReference type="Pfam" id="PF13732">
    <property type="entry name" value="DrrA1-3_C"/>
    <property type="match status" value="1"/>
</dbReference>